<reference evidence="5 6" key="1">
    <citation type="submission" date="2018-01" db="EMBL/GenBank/DDBJ databases">
        <title>The whole genome sequencing and assembly of Halobacillus litoralis ERB031 strain.</title>
        <authorList>
            <person name="Lee S.-J."/>
            <person name="Park M.-K."/>
            <person name="Kim J.-Y."/>
            <person name="Lee Y.-J."/>
            <person name="Yi H."/>
            <person name="Bahn Y.-S."/>
            <person name="Kim J.F."/>
            <person name="Lee D.-W."/>
        </authorList>
    </citation>
    <scope>NUCLEOTIDE SEQUENCE [LARGE SCALE GENOMIC DNA]</scope>
    <source>
        <strain evidence="5 6">ERB 031</strain>
    </source>
</reference>
<dbReference type="InterPro" id="IPR044542">
    <property type="entry name" value="NAA30-like"/>
</dbReference>
<evidence type="ECO:0000256" key="2">
    <source>
        <dbReference type="ARBA" id="ARBA00023315"/>
    </source>
</evidence>
<dbReference type="PROSITE" id="PS51186">
    <property type="entry name" value="GNAT"/>
    <property type="match status" value="1"/>
</dbReference>
<comment type="similarity">
    <text evidence="3">Belongs to the acetyltransferase family. MAK3 subfamily.</text>
</comment>
<evidence type="ECO:0000313" key="6">
    <source>
        <dbReference type="Proteomes" id="UP000287756"/>
    </source>
</evidence>
<dbReference type="CDD" id="cd04301">
    <property type="entry name" value="NAT_SF"/>
    <property type="match status" value="1"/>
</dbReference>
<protein>
    <recommendedName>
        <fullName evidence="4">N-acetyltransferase domain-containing protein</fullName>
    </recommendedName>
</protein>
<dbReference type="GO" id="GO:0031417">
    <property type="term" value="C:NatC complex"/>
    <property type="evidence" value="ECO:0007669"/>
    <property type="project" value="TreeGrafter"/>
</dbReference>
<keyword evidence="1" id="KW-0808">Transferase</keyword>
<dbReference type="InterPro" id="IPR016181">
    <property type="entry name" value="Acyl_CoA_acyltransferase"/>
</dbReference>
<dbReference type="RefSeq" id="WP_128525521.1">
    <property type="nucleotide sequence ID" value="NZ_CANLVY010000001.1"/>
</dbReference>
<evidence type="ECO:0000256" key="3">
    <source>
        <dbReference type="ARBA" id="ARBA00024025"/>
    </source>
</evidence>
<proteinExistence type="inferred from homology"/>
<dbReference type="PANTHER" id="PTHR45896">
    <property type="entry name" value="N-ALPHA-ACETYLTRANSFERASE 30"/>
    <property type="match status" value="1"/>
</dbReference>
<dbReference type="SUPFAM" id="SSF55729">
    <property type="entry name" value="Acyl-CoA N-acyltransferases (Nat)"/>
    <property type="match status" value="1"/>
</dbReference>
<sequence length="276" mass="31356">MKILSMMDCSYHDAVTAWNGNFQDYDVNVKTDIDGLTKMMSSKRLSPLYSFIAYEEEQPIGIVLNSIQEVAGKKAAYNGGTAVHPKYRKEGVGSGLVHSSLDIYKKSGVDEATLEAISTNKAAISLYEKNGYHIRDWLHLLQKPPSNRLADGPYSLCQLNKREWLEEFPLNNEYPWQNQAAFQDAGEYYQIIKDDKACGRLVISREKKNHMTIFQLSSEEDYEEVINALCTYFPSDQILAFNIPESHPSFKAFIQAGFKSVLEQVWMINALRNTSV</sequence>
<dbReference type="GO" id="GO:0004596">
    <property type="term" value="F:protein-N-terminal amino-acid acetyltransferase activity"/>
    <property type="evidence" value="ECO:0007669"/>
    <property type="project" value="InterPro"/>
</dbReference>
<keyword evidence="2" id="KW-0012">Acyltransferase</keyword>
<dbReference type="Pfam" id="PF00583">
    <property type="entry name" value="Acetyltransf_1"/>
    <property type="match status" value="1"/>
</dbReference>
<dbReference type="KEGG" id="hli:HLI_14110"/>
<feature type="domain" description="N-acetyltransferase" evidence="4">
    <location>
        <begin position="1"/>
        <end position="146"/>
    </location>
</feature>
<dbReference type="AlphaFoldDB" id="A0A410MEV5"/>
<dbReference type="OrthoDB" id="4228396at2"/>
<dbReference type="EMBL" id="CP026118">
    <property type="protein sequence ID" value="QAS53243.1"/>
    <property type="molecule type" value="Genomic_DNA"/>
</dbReference>
<dbReference type="Gene3D" id="3.40.630.30">
    <property type="match status" value="1"/>
</dbReference>
<name>A0A410MEV5_9BACI</name>
<dbReference type="InterPro" id="IPR000182">
    <property type="entry name" value="GNAT_dom"/>
</dbReference>
<evidence type="ECO:0000259" key="4">
    <source>
        <dbReference type="PROSITE" id="PS51186"/>
    </source>
</evidence>
<evidence type="ECO:0000313" key="5">
    <source>
        <dbReference type="EMBL" id="QAS53243.1"/>
    </source>
</evidence>
<accession>A0A410MEV5</accession>
<dbReference type="Proteomes" id="UP000287756">
    <property type="component" value="Chromosome"/>
</dbReference>
<dbReference type="PANTHER" id="PTHR45896:SF1">
    <property type="entry name" value="N-ALPHA-ACETYLTRANSFERASE 30"/>
    <property type="match status" value="1"/>
</dbReference>
<organism evidence="5 6">
    <name type="scientific">Halobacillus litoralis</name>
    <dbReference type="NCBI Taxonomy" id="45668"/>
    <lineage>
        <taxon>Bacteria</taxon>
        <taxon>Bacillati</taxon>
        <taxon>Bacillota</taxon>
        <taxon>Bacilli</taxon>
        <taxon>Bacillales</taxon>
        <taxon>Bacillaceae</taxon>
        <taxon>Halobacillus</taxon>
    </lineage>
</organism>
<gene>
    <name evidence="5" type="ORF">HLI_14110</name>
</gene>
<evidence type="ECO:0000256" key="1">
    <source>
        <dbReference type="ARBA" id="ARBA00022679"/>
    </source>
</evidence>